<dbReference type="InterPro" id="IPR011009">
    <property type="entry name" value="Kinase-like_dom_sf"/>
</dbReference>
<organism evidence="2 3">
    <name type="scientific">Purpureocillium takamizusanense</name>
    <dbReference type="NCBI Taxonomy" id="2060973"/>
    <lineage>
        <taxon>Eukaryota</taxon>
        <taxon>Fungi</taxon>
        <taxon>Dikarya</taxon>
        <taxon>Ascomycota</taxon>
        <taxon>Pezizomycotina</taxon>
        <taxon>Sordariomycetes</taxon>
        <taxon>Hypocreomycetidae</taxon>
        <taxon>Hypocreales</taxon>
        <taxon>Ophiocordycipitaceae</taxon>
        <taxon>Purpureocillium</taxon>
    </lineage>
</organism>
<proteinExistence type="predicted"/>
<dbReference type="GeneID" id="72063852"/>
<evidence type="ECO:0000259" key="1">
    <source>
        <dbReference type="Pfam" id="PF01636"/>
    </source>
</evidence>
<reference evidence="2" key="1">
    <citation type="submission" date="2021-11" db="EMBL/GenBank/DDBJ databases">
        <title>Purpureocillium_takamizusanense_genome.</title>
        <authorList>
            <person name="Nguyen N.-H."/>
        </authorList>
    </citation>
    <scope>NUCLEOTIDE SEQUENCE</scope>
    <source>
        <strain evidence="2">PT3</strain>
    </source>
</reference>
<sequence length="231" mass="26302">MASSRDDCILHGPESELAVLIRESPRFEEHPGIARLSNRYLAKAYDPASAEDTLEAVEAAHRLGIRVPRVVRSVRCEGTAFVIMERVEGATLQMAWPSLGWWLSLRLALQLRRFILKMRSVTSKSAGSLVTGQCRSFWLDDHFGLPARAMPSDISAFLAFWVNFISIRQELKKDCHQHLSQRELSTLQSSRLVFTHHDPAPRNMVVDPAQGLWLLDWDFAGFYPLCFDTHR</sequence>
<gene>
    <name evidence="2" type="ORF">JDV02_001891</name>
</gene>
<evidence type="ECO:0000313" key="2">
    <source>
        <dbReference type="EMBL" id="UNI15352.1"/>
    </source>
</evidence>
<dbReference type="Proteomes" id="UP000829364">
    <property type="component" value="Chromosome 2"/>
</dbReference>
<dbReference type="Pfam" id="PF01636">
    <property type="entry name" value="APH"/>
    <property type="match status" value="1"/>
</dbReference>
<keyword evidence="3" id="KW-1185">Reference proteome</keyword>
<dbReference type="EMBL" id="CP086355">
    <property type="protein sequence ID" value="UNI15352.1"/>
    <property type="molecule type" value="Genomic_DNA"/>
</dbReference>
<dbReference type="Gene3D" id="3.90.1200.10">
    <property type="match status" value="1"/>
</dbReference>
<evidence type="ECO:0000313" key="3">
    <source>
        <dbReference type="Proteomes" id="UP000829364"/>
    </source>
</evidence>
<dbReference type="AlphaFoldDB" id="A0A9Q8QAM0"/>
<protein>
    <recommendedName>
        <fullName evidence="1">Aminoglycoside phosphotransferase domain-containing protein</fullName>
    </recommendedName>
</protein>
<dbReference type="InterPro" id="IPR051678">
    <property type="entry name" value="AGP_Transferase"/>
</dbReference>
<dbReference type="RefSeq" id="XP_047838833.1">
    <property type="nucleotide sequence ID" value="XM_047982864.1"/>
</dbReference>
<name>A0A9Q8QAM0_9HYPO</name>
<dbReference type="PANTHER" id="PTHR21310:SF39">
    <property type="entry name" value="AMINOGLYCOSIDE PHOSPHOTRANSFERASE DOMAIN-CONTAINING PROTEIN"/>
    <property type="match status" value="1"/>
</dbReference>
<dbReference type="PANTHER" id="PTHR21310">
    <property type="entry name" value="AMINOGLYCOSIDE PHOSPHOTRANSFERASE-RELATED-RELATED"/>
    <property type="match status" value="1"/>
</dbReference>
<accession>A0A9Q8QAM0</accession>
<dbReference type="SUPFAM" id="SSF56112">
    <property type="entry name" value="Protein kinase-like (PK-like)"/>
    <property type="match status" value="1"/>
</dbReference>
<dbReference type="OrthoDB" id="4177236at2759"/>
<dbReference type="InterPro" id="IPR002575">
    <property type="entry name" value="Aminoglycoside_PTrfase"/>
</dbReference>
<dbReference type="KEGG" id="ptkz:JDV02_001891"/>
<feature type="domain" description="Aminoglycoside phosphotransferase" evidence="1">
    <location>
        <begin position="39"/>
        <end position="228"/>
    </location>
</feature>